<comment type="caution">
    <text evidence="1">The sequence shown here is derived from an EMBL/GenBank/DDBJ whole genome shotgun (WGS) entry which is preliminary data.</text>
</comment>
<dbReference type="InterPro" id="IPR016783">
    <property type="entry name" value="Biofilm_formation_YmcA"/>
</dbReference>
<name>A0A4R6U181_9BACI</name>
<dbReference type="PIRSF" id="PIRSF021287">
    <property type="entry name" value="Biofilm_formation_YmcA"/>
    <property type="match status" value="1"/>
</dbReference>
<dbReference type="PANTHER" id="PTHR38448">
    <property type="entry name" value="REGULATORY PROTEIN YLBF-RELATED"/>
    <property type="match status" value="1"/>
</dbReference>
<dbReference type="InterPro" id="IPR010368">
    <property type="entry name" value="Com_YlbF"/>
</dbReference>
<proteinExistence type="predicted"/>
<dbReference type="PANTHER" id="PTHR38448:SF1">
    <property type="entry name" value="YLBF FAMILY REGULATOR"/>
    <property type="match status" value="1"/>
</dbReference>
<gene>
    <name evidence="1" type="ORF">EV213_10788</name>
</gene>
<evidence type="ECO:0000313" key="1">
    <source>
        <dbReference type="EMBL" id="TDQ39721.1"/>
    </source>
</evidence>
<reference evidence="1 2" key="1">
    <citation type="submission" date="2019-03" db="EMBL/GenBank/DDBJ databases">
        <title>Genomic Encyclopedia of Type Strains, Phase IV (KMG-IV): sequencing the most valuable type-strain genomes for metagenomic binning, comparative biology and taxonomic classification.</title>
        <authorList>
            <person name="Goeker M."/>
        </authorList>
    </citation>
    <scope>NUCLEOTIDE SEQUENCE [LARGE SCALE GENOMIC DNA]</scope>
    <source>
        <strain evidence="1 2">DSM 28697</strain>
    </source>
</reference>
<dbReference type="EMBL" id="SNYJ01000007">
    <property type="protein sequence ID" value="TDQ39721.1"/>
    <property type="molecule type" value="Genomic_DNA"/>
</dbReference>
<protein>
    <submittedName>
        <fullName evidence="1">Cell fate (Sporulation/competence/biofilm development) regulator YmcA (YheA/YmcA/DUF963 family)</fullName>
    </submittedName>
</protein>
<evidence type="ECO:0000313" key="2">
    <source>
        <dbReference type="Proteomes" id="UP000295632"/>
    </source>
</evidence>
<organism evidence="1 2">
    <name type="scientific">Aureibacillus halotolerans</name>
    <dbReference type="NCBI Taxonomy" id="1508390"/>
    <lineage>
        <taxon>Bacteria</taxon>
        <taxon>Bacillati</taxon>
        <taxon>Bacillota</taxon>
        <taxon>Bacilli</taxon>
        <taxon>Bacillales</taxon>
        <taxon>Bacillaceae</taxon>
        <taxon>Aureibacillus</taxon>
    </lineage>
</organism>
<dbReference type="AlphaFoldDB" id="A0A4R6U181"/>
<dbReference type="Proteomes" id="UP000295632">
    <property type="component" value="Unassembled WGS sequence"/>
</dbReference>
<dbReference type="OrthoDB" id="2167788at2"/>
<keyword evidence="2" id="KW-1185">Reference proteome</keyword>
<dbReference type="RefSeq" id="WP_133580399.1">
    <property type="nucleotide sequence ID" value="NZ_SNYJ01000007.1"/>
</dbReference>
<dbReference type="InterPro" id="IPR052767">
    <property type="entry name" value="Bact_com_dev_regulator"/>
</dbReference>
<dbReference type="Gene3D" id="1.20.1500.10">
    <property type="entry name" value="YheA/YmcA-like"/>
    <property type="match status" value="1"/>
</dbReference>
<dbReference type="SUPFAM" id="SSF158622">
    <property type="entry name" value="YheA/YmcA-like"/>
    <property type="match status" value="1"/>
</dbReference>
<sequence>MAAFTRNEVMEQARKIAEMIAETPEVDYFKKAEQQINENTKIQELIKQIKAVQKQAVNLQHYGKGEALQKCEERLDRLFEELDDIPVVQEFKSSQNDVNDLLQIVATTISSKVTAHVIESTDGDVINGLTGSALKNEKSCETAEK</sequence>
<dbReference type="InterPro" id="IPR023378">
    <property type="entry name" value="YheA/YmcA-like_dom_sf"/>
</dbReference>
<accession>A0A4R6U181</accession>
<dbReference type="Pfam" id="PF06133">
    <property type="entry name" value="Com_YlbF"/>
    <property type="match status" value="1"/>
</dbReference>